<name>A0A4R2JZM8_9PSEU</name>
<dbReference type="Proteomes" id="UP000295680">
    <property type="component" value="Unassembled WGS sequence"/>
</dbReference>
<dbReference type="AlphaFoldDB" id="A0A4R2JZM8"/>
<accession>A0A4R2JZM8</accession>
<dbReference type="InterPro" id="IPR007168">
    <property type="entry name" value="Phageshock_PspC_N"/>
</dbReference>
<gene>
    <name evidence="4" type="ORF">EV192_1011236</name>
</gene>
<evidence type="ECO:0000313" key="5">
    <source>
        <dbReference type="Proteomes" id="UP000295680"/>
    </source>
</evidence>
<feature type="transmembrane region" description="Helical" evidence="2">
    <location>
        <begin position="91"/>
        <end position="107"/>
    </location>
</feature>
<sequence>MFAGVAQAIANRYAIDPVIVRVALVVTTVFGGGAGVLLYLLGWLFFPEQNDEEAPFMSMVHQGRSSTGTAFTVLLCMALIGVSFWTFNGNGNGLIGLILLVVAMYLLHRNRASLGQQTARQPPLNTTTTARPQDPEPNLGMDMSTPVTDPEPPRTDPPAWDPLGAAPFAWDLPEPTPVNPEPEPPVRRKRARVGGITLGAALVIGGACVLAAPYAAWLSVPHIVGIVLAVIGIGMVGGSFLGGGRGLIGLAVPLALGGFVLTNTGPGGGPAVVGEEWGTINDTPASVQELRSDYTLGGGSVNLDLTALKSTEPVRTNVKVGLGNAVVIVPANAEVDVNCSASRGSVECLGQRDNGIPARVRATQSGTSGLKITLDVRASTGNVEVRRG</sequence>
<feature type="region of interest" description="Disordered" evidence="1">
    <location>
        <begin position="116"/>
        <end position="157"/>
    </location>
</feature>
<comment type="caution">
    <text evidence="4">The sequence shown here is derived from an EMBL/GenBank/DDBJ whole genome shotgun (WGS) entry which is preliminary data.</text>
</comment>
<reference evidence="4 5" key="1">
    <citation type="submission" date="2019-03" db="EMBL/GenBank/DDBJ databases">
        <title>Genomic Encyclopedia of Type Strains, Phase IV (KMG-IV): sequencing the most valuable type-strain genomes for metagenomic binning, comparative biology and taxonomic classification.</title>
        <authorList>
            <person name="Goeker M."/>
        </authorList>
    </citation>
    <scope>NUCLEOTIDE SEQUENCE [LARGE SCALE GENOMIC DNA]</scope>
    <source>
        <strain evidence="4 5">DSM 45934</strain>
    </source>
</reference>
<feature type="transmembrane region" description="Helical" evidence="2">
    <location>
        <begin position="223"/>
        <end position="241"/>
    </location>
</feature>
<evidence type="ECO:0000313" key="4">
    <source>
        <dbReference type="EMBL" id="TCO65444.1"/>
    </source>
</evidence>
<feature type="domain" description="Phage shock protein PspC N-terminal" evidence="3">
    <location>
        <begin position="1"/>
        <end position="48"/>
    </location>
</feature>
<evidence type="ECO:0000259" key="3">
    <source>
        <dbReference type="Pfam" id="PF04024"/>
    </source>
</evidence>
<feature type="transmembrane region" description="Helical" evidence="2">
    <location>
        <begin position="67"/>
        <end position="85"/>
    </location>
</feature>
<feature type="compositionally biased region" description="Polar residues" evidence="1">
    <location>
        <begin position="116"/>
        <end position="131"/>
    </location>
</feature>
<protein>
    <submittedName>
        <fullName evidence="4">Phage shock protein C (PspC) family protein</fullName>
    </submittedName>
</protein>
<proteinExistence type="predicted"/>
<feature type="transmembrane region" description="Helical" evidence="2">
    <location>
        <begin position="196"/>
        <end position="217"/>
    </location>
</feature>
<keyword evidence="2" id="KW-1133">Transmembrane helix</keyword>
<keyword evidence="2" id="KW-0812">Transmembrane</keyword>
<keyword evidence="5" id="KW-1185">Reference proteome</keyword>
<keyword evidence="2" id="KW-0472">Membrane</keyword>
<feature type="transmembrane region" description="Helical" evidence="2">
    <location>
        <begin position="22"/>
        <end position="46"/>
    </location>
</feature>
<organism evidence="4 5">
    <name type="scientific">Actinocrispum wychmicini</name>
    <dbReference type="NCBI Taxonomy" id="1213861"/>
    <lineage>
        <taxon>Bacteria</taxon>
        <taxon>Bacillati</taxon>
        <taxon>Actinomycetota</taxon>
        <taxon>Actinomycetes</taxon>
        <taxon>Pseudonocardiales</taxon>
        <taxon>Pseudonocardiaceae</taxon>
        <taxon>Actinocrispum</taxon>
    </lineage>
</organism>
<evidence type="ECO:0000256" key="1">
    <source>
        <dbReference type="SAM" id="MobiDB-lite"/>
    </source>
</evidence>
<evidence type="ECO:0000256" key="2">
    <source>
        <dbReference type="SAM" id="Phobius"/>
    </source>
</evidence>
<dbReference type="Pfam" id="PF04024">
    <property type="entry name" value="PspC"/>
    <property type="match status" value="1"/>
</dbReference>
<dbReference type="EMBL" id="SLWS01000001">
    <property type="protein sequence ID" value="TCO65444.1"/>
    <property type="molecule type" value="Genomic_DNA"/>
</dbReference>